<comment type="caution">
    <text evidence="1">The sequence shown here is derived from an EMBL/GenBank/DDBJ whole genome shotgun (WGS) entry which is preliminary data.</text>
</comment>
<evidence type="ECO:0000313" key="1">
    <source>
        <dbReference type="EMBL" id="KAJ8893287.1"/>
    </source>
</evidence>
<accession>A0ABQ9IA01</accession>
<evidence type="ECO:0000313" key="2">
    <source>
        <dbReference type="Proteomes" id="UP001159363"/>
    </source>
</evidence>
<reference evidence="1 2" key="1">
    <citation type="submission" date="2023-02" db="EMBL/GenBank/DDBJ databases">
        <title>LHISI_Scaffold_Assembly.</title>
        <authorList>
            <person name="Stuart O.P."/>
            <person name="Cleave R."/>
            <person name="Magrath M.J.L."/>
            <person name="Mikheyev A.S."/>
        </authorList>
    </citation>
    <scope>NUCLEOTIDE SEQUENCE [LARGE SCALE GENOMIC DNA]</scope>
    <source>
        <strain evidence="1">Daus_M_001</strain>
        <tissue evidence="1">Leg muscle</tissue>
    </source>
</reference>
<name>A0ABQ9IA01_9NEOP</name>
<gene>
    <name evidence="1" type="ORF">PR048_005878</name>
</gene>
<organism evidence="1 2">
    <name type="scientific">Dryococelus australis</name>
    <dbReference type="NCBI Taxonomy" id="614101"/>
    <lineage>
        <taxon>Eukaryota</taxon>
        <taxon>Metazoa</taxon>
        <taxon>Ecdysozoa</taxon>
        <taxon>Arthropoda</taxon>
        <taxon>Hexapoda</taxon>
        <taxon>Insecta</taxon>
        <taxon>Pterygota</taxon>
        <taxon>Neoptera</taxon>
        <taxon>Polyneoptera</taxon>
        <taxon>Phasmatodea</taxon>
        <taxon>Verophasmatodea</taxon>
        <taxon>Anareolatae</taxon>
        <taxon>Phasmatidae</taxon>
        <taxon>Eurycanthinae</taxon>
        <taxon>Dryococelus</taxon>
    </lineage>
</organism>
<dbReference type="EMBL" id="JARBHB010000002">
    <property type="protein sequence ID" value="KAJ8893287.1"/>
    <property type="molecule type" value="Genomic_DNA"/>
</dbReference>
<sequence>MRNEKNQKQVGATVAQRLACSHPNKANRVQSPAGSPVFSMWETYQTMPLVGRFSLGISRFPRPVIPTLLHTHLNHNHRLSRSCC</sequence>
<proteinExistence type="predicted"/>
<protein>
    <submittedName>
        <fullName evidence="1">Uncharacterized protein</fullName>
    </submittedName>
</protein>
<dbReference type="Proteomes" id="UP001159363">
    <property type="component" value="Chromosome 2"/>
</dbReference>
<keyword evidence="2" id="KW-1185">Reference proteome</keyword>